<dbReference type="InterPro" id="IPR011333">
    <property type="entry name" value="SKP1/BTB/POZ_sf"/>
</dbReference>
<dbReference type="PANTHER" id="PTHR46105:SF28">
    <property type="entry name" value="ZINC FINGER PROTEIN 37-LIKE"/>
    <property type="match status" value="1"/>
</dbReference>
<dbReference type="OMA" id="DTADNES"/>
<reference evidence="2" key="2">
    <citation type="submission" date="2025-08" db="UniProtKB">
        <authorList>
            <consortium name="Ensembl"/>
        </authorList>
    </citation>
    <scope>IDENTIFICATION</scope>
</reference>
<feature type="domain" description="BTB" evidence="1">
    <location>
        <begin position="35"/>
        <end position="109"/>
    </location>
</feature>
<evidence type="ECO:0000313" key="3">
    <source>
        <dbReference type="Proteomes" id="UP000007875"/>
    </source>
</evidence>
<proteinExistence type="predicted"/>
<organism evidence="2 3">
    <name type="scientific">Ciona savignyi</name>
    <name type="common">Pacific transparent sea squirt</name>
    <dbReference type="NCBI Taxonomy" id="51511"/>
    <lineage>
        <taxon>Eukaryota</taxon>
        <taxon>Metazoa</taxon>
        <taxon>Chordata</taxon>
        <taxon>Tunicata</taxon>
        <taxon>Ascidiacea</taxon>
        <taxon>Phlebobranchia</taxon>
        <taxon>Cionidae</taxon>
        <taxon>Ciona</taxon>
    </lineage>
</organism>
<dbReference type="PROSITE" id="PS50097">
    <property type="entry name" value="BTB"/>
    <property type="match status" value="1"/>
</dbReference>
<dbReference type="Proteomes" id="UP000007875">
    <property type="component" value="Unassembled WGS sequence"/>
</dbReference>
<dbReference type="FunCoup" id="H2Y8U9">
    <property type="interactions" value="1"/>
</dbReference>
<evidence type="ECO:0000313" key="2">
    <source>
        <dbReference type="Ensembl" id="ENSCSAVP00000001747.1"/>
    </source>
</evidence>
<dbReference type="AlphaFoldDB" id="H2Y8U9"/>
<dbReference type="HOGENOM" id="CLU_004253_11_4_1"/>
<dbReference type="Pfam" id="PF00651">
    <property type="entry name" value="BTB"/>
    <property type="match status" value="1"/>
</dbReference>
<dbReference type="eggNOG" id="KOG1721">
    <property type="taxonomic scope" value="Eukaryota"/>
</dbReference>
<name>H2Y8U9_CIOSA</name>
<dbReference type="PANTHER" id="PTHR46105">
    <property type="entry name" value="AGAP004733-PA"/>
    <property type="match status" value="1"/>
</dbReference>
<dbReference type="InterPro" id="IPR000210">
    <property type="entry name" value="BTB/POZ_dom"/>
</dbReference>
<keyword evidence="3" id="KW-1185">Reference proteome</keyword>
<dbReference type="Gene3D" id="3.30.710.10">
    <property type="entry name" value="Potassium Channel Kv1.1, Chain A"/>
    <property type="match status" value="1"/>
</dbReference>
<accession>H2Y8U9</accession>
<dbReference type="InParanoid" id="H2Y8U9"/>
<dbReference type="GO" id="GO:0000978">
    <property type="term" value="F:RNA polymerase II cis-regulatory region sequence-specific DNA binding"/>
    <property type="evidence" value="ECO:0007669"/>
    <property type="project" value="TreeGrafter"/>
</dbReference>
<dbReference type="SMART" id="SM00225">
    <property type="entry name" value="BTB"/>
    <property type="match status" value="1"/>
</dbReference>
<protein>
    <recommendedName>
        <fullName evidence="1">BTB domain-containing protein</fullName>
    </recommendedName>
</protein>
<dbReference type="InterPro" id="IPR050457">
    <property type="entry name" value="ZnFinger_BTB_dom_contain"/>
</dbReference>
<reference evidence="2" key="3">
    <citation type="submission" date="2025-09" db="UniProtKB">
        <authorList>
            <consortium name="Ensembl"/>
        </authorList>
    </citation>
    <scope>IDENTIFICATION</scope>
</reference>
<dbReference type="Ensembl" id="ENSCSAVT00000001778.1">
    <property type="protein sequence ID" value="ENSCSAVP00000001747.1"/>
    <property type="gene ID" value="ENSCSAVG00000001019.1"/>
</dbReference>
<dbReference type="GO" id="GO:0000981">
    <property type="term" value="F:DNA-binding transcription factor activity, RNA polymerase II-specific"/>
    <property type="evidence" value="ECO:0007669"/>
    <property type="project" value="TreeGrafter"/>
</dbReference>
<reference evidence="3" key="1">
    <citation type="submission" date="2003-08" db="EMBL/GenBank/DDBJ databases">
        <authorList>
            <person name="Birren B."/>
            <person name="Nusbaum C."/>
            <person name="Abebe A."/>
            <person name="Abouelleil A."/>
            <person name="Adekoya E."/>
            <person name="Ait-zahra M."/>
            <person name="Allen N."/>
            <person name="Allen T."/>
            <person name="An P."/>
            <person name="Anderson M."/>
            <person name="Anderson S."/>
            <person name="Arachchi H."/>
            <person name="Armbruster J."/>
            <person name="Bachantsang P."/>
            <person name="Baldwin J."/>
            <person name="Barry A."/>
            <person name="Bayul T."/>
            <person name="Blitshsteyn B."/>
            <person name="Bloom T."/>
            <person name="Blye J."/>
            <person name="Boguslavskiy L."/>
            <person name="Borowsky M."/>
            <person name="Boukhgalter B."/>
            <person name="Brunache A."/>
            <person name="Butler J."/>
            <person name="Calixte N."/>
            <person name="Calvo S."/>
            <person name="Camarata J."/>
            <person name="Campo K."/>
            <person name="Chang J."/>
            <person name="Cheshatsang Y."/>
            <person name="Citroen M."/>
            <person name="Collymore A."/>
            <person name="Considine T."/>
            <person name="Cook A."/>
            <person name="Cooke P."/>
            <person name="Corum B."/>
            <person name="Cuomo C."/>
            <person name="David R."/>
            <person name="Dawoe T."/>
            <person name="Degray S."/>
            <person name="Dodge S."/>
            <person name="Dooley K."/>
            <person name="Dorje P."/>
            <person name="Dorjee K."/>
            <person name="Dorris L."/>
            <person name="Duffey N."/>
            <person name="Dupes A."/>
            <person name="Elkins T."/>
            <person name="Engels R."/>
            <person name="Erickson J."/>
            <person name="Farina A."/>
            <person name="Faro S."/>
            <person name="Ferreira P."/>
            <person name="Fischer H."/>
            <person name="Fitzgerald M."/>
            <person name="Foley K."/>
            <person name="Gage D."/>
            <person name="Galagan J."/>
            <person name="Gearin G."/>
            <person name="Gnerre S."/>
            <person name="Gnirke A."/>
            <person name="Goyette A."/>
            <person name="Graham J."/>
            <person name="Grandbois E."/>
            <person name="Gyaltsen K."/>
            <person name="Hafez N."/>
            <person name="Hagopian D."/>
            <person name="Hagos B."/>
            <person name="Hall J."/>
            <person name="Hatcher B."/>
            <person name="Heller A."/>
            <person name="Higgins H."/>
            <person name="Honan T."/>
            <person name="Horn A."/>
            <person name="Houde N."/>
            <person name="Hughes L."/>
            <person name="Hulme W."/>
            <person name="Husby E."/>
            <person name="Iliev I."/>
            <person name="Jaffe D."/>
            <person name="Jones C."/>
            <person name="Kamal M."/>
            <person name="Kamat A."/>
            <person name="Kamvysselis M."/>
            <person name="Karlsson E."/>
            <person name="Kells C."/>
            <person name="Kieu A."/>
            <person name="Kisner P."/>
            <person name="Kodira C."/>
            <person name="Kulbokas E."/>
            <person name="Labutti K."/>
            <person name="Lama D."/>
            <person name="Landers T."/>
            <person name="Leger J."/>
            <person name="Levine S."/>
            <person name="Lewis D."/>
            <person name="Lewis T."/>
            <person name="Lindblad-toh K."/>
            <person name="Liu X."/>
            <person name="Lokyitsang T."/>
            <person name="Lokyitsang Y."/>
            <person name="Lucien O."/>
            <person name="Lui A."/>
            <person name="Ma L.J."/>
            <person name="Mabbitt R."/>
            <person name="Macdonald J."/>
            <person name="Maclean C."/>
            <person name="Major J."/>
            <person name="Manning J."/>
            <person name="Marabella R."/>
            <person name="Maru K."/>
            <person name="Matthews C."/>
            <person name="Mauceli E."/>
            <person name="Mccarthy M."/>
            <person name="Mcdonough S."/>
            <person name="Mcghee T."/>
            <person name="Meldrim J."/>
            <person name="Meneus L."/>
            <person name="Mesirov J."/>
            <person name="Mihalev A."/>
            <person name="Mihova T."/>
            <person name="Mikkelsen T."/>
            <person name="Mlenga V."/>
            <person name="Moru K."/>
            <person name="Mozes J."/>
            <person name="Mulrain L."/>
            <person name="Munson G."/>
            <person name="Naylor J."/>
            <person name="Newes C."/>
            <person name="Nguyen C."/>
            <person name="Nguyen N."/>
            <person name="Nguyen T."/>
            <person name="Nicol R."/>
            <person name="Nielsen C."/>
            <person name="Nizzari M."/>
            <person name="Norbu C."/>
            <person name="Norbu N."/>
            <person name="O'donnell P."/>
            <person name="Okoawo O."/>
            <person name="O'leary S."/>
            <person name="Omotosho B."/>
            <person name="O'neill K."/>
            <person name="Osman S."/>
            <person name="Parker S."/>
            <person name="Perrin D."/>
            <person name="Phunkhang P."/>
            <person name="Piqani B."/>
            <person name="Purcell S."/>
            <person name="Rachupka T."/>
            <person name="Ramasamy U."/>
            <person name="Rameau R."/>
            <person name="Ray V."/>
            <person name="Raymond C."/>
            <person name="Retta R."/>
            <person name="Richardson S."/>
            <person name="Rise C."/>
            <person name="Rodriguez J."/>
            <person name="Rogers J."/>
            <person name="Rogov P."/>
            <person name="Rutman M."/>
            <person name="Schupbach R."/>
            <person name="Seaman C."/>
            <person name="Settipalli S."/>
            <person name="Sharpe T."/>
            <person name="Sheridan J."/>
            <person name="Sherpa N."/>
            <person name="Shi J."/>
            <person name="Smirnov S."/>
            <person name="Smith C."/>
            <person name="Sougnez C."/>
            <person name="Spencer B."/>
            <person name="Stalker J."/>
            <person name="Stange-thomann N."/>
            <person name="Stavropoulos S."/>
            <person name="Stetson K."/>
            <person name="Stone C."/>
            <person name="Stone S."/>
            <person name="Stubbs M."/>
            <person name="Talamas J."/>
            <person name="Tchuinga P."/>
            <person name="Tenzing P."/>
            <person name="Tesfaye S."/>
            <person name="Theodore J."/>
            <person name="Thoulutsang Y."/>
            <person name="Topham K."/>
            <person name="Towey S."/>
            <person name="Tsamla T."/>
            <person name="Tsomo N."/>
            <person name="Vallee D."/>
            <person name="Vassiliev H."/>
            <person name="Venkataraman V."/>
            <person name="Vinson J."/>
            <person name="Vo A."/>
            <person name="Wade C."/>
            <person name="Wang S."/>
            <person name="Wangchuk T."/>
            <person name="Wangdi T."/>
            <person name="Whittaker C."/>
            <person name="Wilkinson J."/>
            <person name="Wu Y."/>
            <person name="Wyman D."/>
            <person name="Yadav S."/>
            <person name="Yang S."/>
            <person name="Yang X."/>
            <person name="Yeager S."/>
            <person name="Yee E."/>
            <person name="Young G."/>
            <person name="Zainoun J."/>
            <person name="Zembeck L."/>
            <person name="Zimmer A."/>
            <person name="Zody M."/>
            <person name="Lander E."/>
        </authorList>
    </citation>
    <scope>NUCLEOTIDE SEQUENCE [LARGE SCALE GENOMIC DNA]</scope>
</reference>
<dbReference type="SUPFAM" id="SSF54695">
    <property type="entry name" value="POZ domain"/>
    <property type="match status" value="1"/>
</dbReference>
<dbReference type="STRING" id="51511.ENSCSAVP00000001747"/>
<dbReference type="GeneTree" id="ENSGT00940000165068"/>
<evidence type="ECO:0000259" key="1">
    <source>
        <dbReference type="PROSITE" id="PS50097"/>
    </source>
</evidence>
<sequence length="142" mass="15883">MESSIYLKSVPLHVEGHENKLLKALHDQRRDGQLCDVSLVVENESFPAHKAVLASHSLYFQALFDQGKDSDAAVSKVCNVTTIHLSSISLNTFIPILHFLYTSKLHLFAENVRDVAKTGQKLQIDSIVQACERVMRENIALP</sequence>